<sequence length="1073" mass="125485">MQSDRNKVKVVFNSGHYVTIKFESDPTLSEAYDQIVKELGSNFNDPRYKFYFIHQDKEIGRIKFGPRNKLPFNKKVSEIISHNEIIMKRELSIILDDGRTTEIFTLDSELNDKLSKIREELIKNEIVKTENFKFLKDSQKSEDLEEVQLKSEDTIILEEIIKNSDVIRISLNEKIDLIASESSTQLFFNEELSVSCDDEEITYKSHALASSPNGIEKNEYFKRNFDSCKLNYGLVFAREGVKLGNCRSFNFIQSIEFSTLDDQNKFIAKISVYERINDFFFAKNQIDLTSEDNLPSEWHKLLNDEQYSITQCHPLFDNKQFPDNNGNIYFAIKNQKVELNLRKELIKPSKEFRNAVNKAIEGKDPYSKLMDVFATFGNFLAQRIILGIKLFKYVNKDHEYYERIKEDSIEWETFDDFKEKEKLIKLKNMLIYLDKNDGDYFLTPKNERIEHDKLNVWIEHCHKADVELQIISYGDLVAIYEIFEEPIRSKIKSILGIYEYKYSLSEKVYLEHLQLSDVKQKILMSGSEQVDESITYHRVKFKNQLKSYDYQLYGSITTIFGQPINEKIIKFKLANIFGFSVLIENIPDIVTTYTGKININWMLVGNPEDIKNSFEAENQKNIESLHRNFILVKVDSQEIDPNKENVKLRTFLPTLPINAVFAYTFEYSSSNNEPLLLASIKSIDEKELKDETTYKMHWCIYLTTIQNIAVGQFLSNECKELSKKIKLLQRRPSGKKPIKRRSKPRSVSNVQKFNYGICKHCGEPFTGIDWCNKCINENINKNGNKIYSALWMNGPLLSWNGTVKKWERENEYEVALKVVKDSSKNVEKFVNEISNNAKCNGQPYLIRFYGLSRDPETNDYIMILKYAKSGNLEEFLSKKPKLDLKEKLALLTRISEGLRDIHKERIFHNKLHSRNILIDGGRPYISDLYRDIQINVSLENSKGVILYIAPEILSENKYSQKADVYSFGFIMYRIISKVPTIDFKLDSKEFVSKVSSGENPKFTEISKVLKTDFKLDSKEFISKISSGERPKFTEDISPRFRDLITNCWESNPSKRPEAEKIYKQIKEWRERLE</sequence>
<evidence type="ECO:0000313" key="2">
    <source>
        <dbReference type="Proteomes" id="UP000789702"/>
    </source>
</evidence>
<evidence type="ECO:0000313" key="1">
    <source>
        <dbReference type="EMBL" id="CAG8442395.1"/>
    </source>
</evidence>
<accession>A0ACA9JYD1</accession>
<proteinExistence type="predicted"/>
<protein>
    <submittedName>
        <fullName evidence="1">15468_t:CDS:1</fullName>
    </submittedName>
</protein>
<organism evidence="1 2">
    <name type="scientific">Dentiscutata heterogama</name>
    <dbReference type="NCBI Taxonomy" id="1316150"/>
    <lineage>
        <taxon>Eukaryota</taxon>
        <taxon>Fungi</taxon>
        <taxon>Fungi incertae sedis</taxon>
        <taxon>Mucoromycota</taxon>
        <taxon>Glomeromycotina</taxon>
        <taxon>Glomeromycetes</taxon>
        <taxon>Diversisporales</taxon>
        <taxon>Gigasporaceae</taxon>
        <taxon>Dentiscutata</taxon>
    </lineage>
</organism>
<reference evidence="1" key="1">
    <citation type="submission" date="2021-06" db="EMBL/GenBank/DDBJ databases">
        <authorList>
            <person name="Kallberg Y."/>
            <person name="Tangrot J."/>
            <person name="Rosling A."/>
        </authorList>
    </citation>
    <scope>NUCLEOTIDE SEQUENCE</scope>
    <source>
        <strain evidence="1">IL203A</strain>
    </source>
</reference>
<keyword evidence="2" id="KW-1185">Reference proteome</keyword>
<name>A0ACA9JYD1_9GLOM</name>
<gene>
    <name evidence="1" type="ORF">DHETER_LOCUS349</name>
</gene>
<comment type="caution">
    <text evidence="1">The sequence shown here is derived from an EMBL/GenBank/DDBJ whole genome shotgun (WGS) entry which is preliminary data.</text>
</comment>
<dbReference type="EMBL" id="CAJVPU010000160">
    <property type="protein sequence ID" value="CAG8442395.1"/>
    <property type="molecule type" value="Genomic_DNA"/>
</dbReference>
<dbReference type="Proteomes" id="UP000789702">
    <property type="component" value="Unassembled WGS sequence"/>
</dbReference>